<keyword evidence="2" id="KW-0812">Transmembrane</keyword>
<reference evidence="7 8" key="1">
    <citation type="submission" date="2024-05" db="EMBL/GenBank/DDBJ databases">
        <title>Genome sequencing and assembly of Indian major carp, Cirrhinus mrigala (Hamilton, 1822).</title>
        <authorList>
            <person name="Mohindra V."/>
            <person name="Chowdhury L.M."/>
            <person name="Lal K."/>
            <person name="Jena J.K."/>
        </authorList>
    </citation>
    <scope>NUCLEOTIDE SEQUENCE [LARGE SCALE GENOMIC DNA]</scope>
    <source>
        <strain evidence="7">CM1030</strain>
        <tissue evidence="7">Blood</tissue>
    </source>
</reference>
<dbReference type="Proteomes" id="UP001529510">
    <property type="component" value="Unassembled WGS sequence"/>
</dbReference>
<evidence type="ECO:0000256" key="5">
    <source>
        <dbReference type="ARBA" id="ARBA00023180"/>
    </source>
</evidence>
<evidence type="ECO:0000259" key="6">
    <source>
        <dbReference type="Pfam" id="PF06583"/>
    </source>
</evidence>
<evidence type="ECO:0000256" key="4">
    <source>
        <dbReference type="ARBA" id="ARBA00023136"/>
    </source>
</evidence>
<organism evidence="7 8">
    <name type="scientific">Cirrhinus mrigala</name>
    <name type="common">Mrigala</name>
    <dbReference type="NCBI Taxonomy" id="683832"/>
    <lineage>
        <taxon>Eukaryota</taxon>
        <taxon>Metazoa</taxon>
        <taxon>Chordata</taxon>
        <taxon>Craniata</taxon>
        <taxon>Vertebrata</taxon>
        <taxon>Euteleostomi</taxon>
        <taxon>Actinopterygii</taxon>
        <taxon>Neopterygii</taxon>
        <taxon>Teleostei</taxon>
        <taxon>Ostariophysi</taxon>
        <taxon>Cypriniformes</taxon>
        <taxon>Cyprinidae</taxon>
        <taxon>Labeoninae</taxon>
        <taxon>Labeonini</taxon>
        <taxon>Cirrhinus</taxon>
    </lineage>
</organism>
<gene>
    <name evidence="7" type="ORF">M9458_015059</name>
</gene>
<evidence type="ECO:0000313" key="8">
    <source>
        <dbReference type="Proteomes" id="UP001529510"/>
    </source>
</evidence>
<protein>
    <recommendedName>
        <fullName evidence="6">Neogenin C-terminal domain-containing protein</fullName>
    </recommendedName>
</protein>
<evidence type="ECO:0000313" key="7">
    <source>
        <dbReference type="EMBL" id="KAL0187960.1"/>
    </source>
</evidence>
<keyword evidence="4" id="KW-0472">Membrane</keyword>
<sequence length="109" mass="11710">MSNSMQYAPFADPCAVVITDVDLHPPSGQPSCTTDLSETDVSYHSSAAEEEPAFSTPTAHVRPTHPLKSFAVPAIPAYPMYESAALPSTPLLSQTGKFLFTQDIHIYIG</sequence>
<keyword evidence="8" id="KW-1185">Reference proteome</keyword>
<dbReference type="EMBL" id="JAMKFB020000007">
    <property type="protein sequence ID" value="KAL0187960.1"/>
    <property type="molecule type" value="Genomic_DNA"/>
</dbReference>
<accession>A0ABD0QQC1</accession>
<feature type="non-terminal residue" evidence="7">
    <location>
        <position position="109"/>
    </location>
</feature>
<dbReference type="AlphaFoldDB" id="A0ABD0QQC1"/>
<comment type="subcellular location">
    <subcellularLocation>
        <location evidence="1">Membrane</location>
        <topology evidence="1">Single-pass type I membrane protein</topology>
    </subcellularLocation>
</comment>
<keyword evidence="5" id="KW-0325">Glycoprotein</keyword>
<dbReference type="GO" id="GO:0016020">
    <property type="term" value="C:membrane"/>
    <property type="evidence" value="ECO:0007669"/>
    <property type="project" value="UniProtKB-SubCell"/>
</dbReference>
<evidence type="ECO:0000256" key="2">
    <source>
        <dbReference type="ARBA" id="ARBA00022692"/>
    </source>
</evidence>
<evidence type="ECO:0000256" key="3">
    <source>
        <dbReference type="ARBA" id="ARBA00022989"/>
    </source>
</evidence>
<evidence type="ECO:0000256" key="1">
    <source>
        <dbReference type="ARBA" id="ARBA00004479"/>
    </source>
</evidence>
<dbReference type="Pfam" id="PF06583">
    <property type="entry name" value="Neogenin_C"/>
    <property type="match status" value="1"/>
</dbReference>
<feature type="domain" description="Neogenin C-terminal" evidence="6">
    <location>
        <begin position="21"/>
        <end position="96"/>
    </location>
</feature>
<proteinExistence type="predicted"/>
<keyword evidence="3" id="KW-1133">Transmembrane helix</keyword>
<dbReference type="InterPro" id="IPR010560">
    <property type="entry name" value="Neogenin_C"/>
</dbReference>
<comment type="caution">
    <text evidence="7">The sequence shown here is derived from an EMBL/GenBank/DDBJ whole genome shotgun (WGS) entry which is preliminary data.</text>
</comment>
<name>A0ABD0QQC1_CIRMR</name>